<dbReference type="RefSeq" id="XP_022305667.1">
    <property type="nucleotide sequence ID" value="XM_022449959.1"/>
</dbReference>
<evidence type="ECO:0000313" key="8">
    <source>
        <dbReference type="RefSeq" id="XP_022305666.1"/>
    </source>
</evidence>
<evidence type="ECO:0000313" key="7">
    <source>
        <dbReference type="RefSeq" id="XP_022305665.1"/>
    </source>
</evidence>
<dbReference type="PROSITE" id="PS50835">
    <property type="entry name" value="IG_LIKE"/>
    <property type="match status" value="2"/>
</dbReference>
<organism evidence="4 9">
    <name type="scientific">Crassostrea virginica</name>
    <name type="common">Eastern oyster</name>
    <dbReference type="NCBI Taxonomy" id="6565"/>
    <lineage>
        <taxon>Eukaryota</taxon>
        <taxon>Metazoa</taxon>
        <taxon>Spiralia</taxon>
        <taxon>Lophotrochozoa</taxon>
        <taxon>Mollusca</taxon>
        <taxon>Bivalvia</taxon>
        <taxon>Autobranchia</taxon>
        <taxon>Pteriomorphia</taxon>
        <taxon>Ostreida</taxon>
        <taxon>Ostreoidea</taxon>
        <taxon>Ostreidae</taxon>
        <taxon>Crassostrea</taxon>
    </lineage>
</organism>
<dbReference type="RefSeq" id="XP_022305663.1">
    <property type="nucleotide sequence ID" value="XM_022449955.1"/>
</dbReference>
<dbReference type="InterPro" id="IPR007110">
    <property type="entry name" value="Ig-like_dom"/>
</dbReference>
<gene>
    <name evidence="5 6 7 8 9" type="primary">LOC111112452</name>
</gene>
<dbReference type="GeneID" id="111112452"/>
<dbReference type="Gene3D" id="2.60.40.10">
    <property type="entry name" value="Immunoglobulins"/>
    <property type="match status" value="2"/>
</dbReference>
<dbReference type="InterPro" id="IPR036179">
    <property type="entry name" value="Ig-like_dom_sf"/>
</dbReference>
<dbReference type="RefSeq" id="XP_022305664.1">
    <property type="nucleotide sequence ID" value="XM_022449956.1"/>
</dbReference>
<dbReference type="PANTHER" id="PTHR47243:SF1">
    <property type="entry name" value="SIALOADHESIN"/>
    <property type="match status" value="1"/>
</dbReference>
<feature type="transmembrane region" description="Helical" evidence="2">
    <location>
        <begin position="402"/>
        <end position="427"/>
    </location>
</feature>
<sequence>MIQDNSGRVCWDSFVSVFHLSVMMQQVSSTLFLVFALMCTTRGELQFSTEIMDCDIIFTWTGASTNITEVFINQYDGKQDWIIINNSSIRVKNALLYTSIIMSVRVYKGKLRDSSFNDNTLNYNVQPVQPVIKGNIDILVGTNSKLTCFVPACLSREASLSYTWFINDTKMKEETTEMLTFPVTRDHKYNQYSCKVANNGVESNRSNPVTINTLCELQFSTEIMDCDIIFTWTGASTNITEVFINQYDGKQDWIIINNSSIRVKNALLYTSIIMSVRVYKGKLRDSSFNDNTLNYNVQPVQPVIKGNIDILVGTNSKLTCFVPACLSREASLSYTWFINDTKMKEETTEMLTFPVTRDHKYNQYSCKVANNGVESNRSNPVTINTLSNLKSEIVTPFLNENIILMGASIISGILVMTLATVAGLYFIKRGRREKNQESVKVEAVVDESLHPEHPTSALYATIDRKSLKKNYNIDETVNTEKDVNVKDESQLPFTSFGKEEREKKDSEENEEGNAIPSAKTDEKSVSSNLKQEGLIYIEVDFANKPGSTDTNVQPMIRGQEDPTEYTFVDFSQKAPPEQDKPENVEQK</sequence>
<dbReference type="KEGG" id="cvn:111112452"/>
<feature type="region of interest" description="Disordered" evidence="1">
    <location>
        <begin position="483"/>
        <end position="527"/>
    </location>
</feature>
<dbReference type="Proteomes" id="UP000694844">
    <property type="component" value="Chromosome 9"/>
</dbReference>
<dbReference type="RefSeq" id="XP_022305665.1">
    <property type="nucleotide sequence ID" value="XM_022449957.1"/>
</dbReference>
<evidence type="ECO:0000259" key="3">
    <source>
        <dbReference type="PROSITE" id="PS50835"/>
    </source>
</evidence>
<dbReference type="GO" id="GO:0046790">
    <property type="term" value="F:virion binding"/>
    <property type="evidence" value="ECO:0007669"/>
    <property type="project" value="TreeGrafter"/>
</dbReference>
<keyword evidence="2" id="KW-1133">Transmembrane helix</keyword>
<name>A0A8B8BQP8_CRAVI</name>
<protein>
    <submittedName>
        <fullName evidence="5 6">Uncharacterized protein LOC111112452 isoform X1</fullName>
    </submittedName>
</protein>
<evidence type="ECO:0000313" key="9">
    <source>
        <dbReference type="RefSeq" id="XP_022305667.1"/>
    </source>
</evidence>
<evidence type="ECO:0000313" key="5">
    <source>
        <dbReference type="RefSeq" id="XP_022305663.1"/>
    </source>
</evidence>
<keyword evidence="4" id="KW-1185">Reference proteome</keyword>
<dbReference type="SUPFAM" id="SSF48726">
    <property type="entry name" value="Immunoglobulin"/>
    <property type="match status" value="2"/>
</dbReference>
<dbReference type="RefSeq" id="XP_022305666.1">
    <property type="nucleotide sequence ID" value="XM_022449958.1"/>
</dbReference>
<accession>A0A8B8BQP8</accession>
<proteinExistence type="predicted"/>
<reference evidence="5 6" key="1">
    <citation type="submission" date="2025-04" db="UniProtKB">
        <authorList>
            <consortium name="RefSeq"/>
        </authorList>
    </citation>
    <scope>IDENTIFICATION</scope>
    <source>
        <tissue evidence="5 6">Whole sample</tissue>
    </source>
</reference>
<dbReference type="GO" id="GO:0005770">
    <property type="term" value="C:late endosome"/>
    <property type="evidence" value="ECO:0007669"/>
    <property type="project" value="TreeGrafter"/>
</dbReference>
<feature type="domain" description="Ig-like" evidence="3">
    <location>
        <begin position="299"/>
        <end position="382"/>
    </location>
</feature>
<keyword evidence="2" id="KW-0812">Transmembrane</keyword>
<dbReference type="AlphaFoldDB" id="A0A8B8BQP8"/>
<dbReference type="PANTHER" id="PTHR47243">
    <property type="entry name" value="SIALOADHESIN"/>
    <property type="match status" value="1"/>
</dbReference>
<keyword evidence="2" id="KW-0472">Membrane</keyword>
<dbReference type="GO" id="GO:0005886">
    <property type="term" value="C:plasma membrane"/>
    <property type="evidence" value="ECO:0007669"/>
    <property type="project" value="TreeGrafter"/>
</dbReference>
<dbReference type="InterPro" id="IPR013783">
    <property type="entry name" value="Ig-like_fold"/>
</dbReference>
<evidence type="ECO:0000313" key="4">
    <source>
        <dbReference type="Proteomes" id="UP000694844"/>
    </source>
</evidence>
<dbReference type="GO" id="GO:0075512">
    <property type="term" value="P:clathrin-dependent endocytosis of virus by host cell"/>
    <property type="evidence" value="ECO:0007669"/>
    <property type="project" value="TreeGrafter"/>
</dbReference>
<evidence type="ECO:0000256" key="2">
    <source>
        <dbReference type="SAM" id="Phobius"/>
    </source>
</evidence>
<feature type="compositionally biased region" description="Basic and acidic residues" evidence="1">
    <location>
        <begin position="497"/>
        <end position="506"/>
    </location>
</feature>
<feature type="domain" description="Ig-like" evidence="3">
    <location>
        <begin position="127"/>
        <end position="210"/>
    </location>
</feature>
<feature type="region of interest" description="Disordered" evidence="1">
    <location>
        <begin position="543"/>
        <end position="587"/>
    </location>
</feature>
<evidence type="ECO:0000313" key="6">
    <source>
        <dbReference type="RefSeq" id="XP_022305664.1"/>
    </source>
</evidence>
<feature type="compositionally biased region" description="Basic and acidic residues" evidence="1">
    <location>
        <begin position="576"/>
        <end position="587"/>
    </location>
</feature>
<dbReference type="OrthoDB" id="6160552at2759"/>
<evidence type="ECO:0000256" key="1">
    <source>
        <dbReference type="SAM" id="MobiDB-lite"/>
    </source>
</evidence>
<dbReference type="GO" id="GO:0005769">
    <property type="term" value="C:early endosome"/>
    <property type="evidence" value="ECO:0007669"/>
    <property type="project" value="TreeGrafter"/>
</dbReference>